<organism evidence="1">
    <name type="scientific">Arion vulgaris</name>
    <dbReference type="NCBI Taxonomy" id="1028688"/>
    <lineage>
        <taxon>Eukaryota</taxon>
        <taxon>Metazoa</taxon>
        <taxon>Spiralia</taxon>
        <taxon>Lophotrochozoa</taxon>
        <taxon>Mollusca</taxon>
        <taxon>Gastropoda</taxon>
        <taxon>Heterobranchia</taxon>
        <taxon>Euthyneura</taxon>
        <taxon>Panpulmonata</taxon>
        <taxon>Eupulmonata</taxon>
        <taxon>Stylommatophora</taxon>
        <taxon>Helicina</taxon>
        <taxon>Arionoidea</taxon>
        <taxon>Arionidae</taxon>
        <taxon>Arion</taxon>
    </lineage>
</organism>
<sequence>MSFVTQTRPRKHIHIYLLSHKLDQAHTCMSSVTQARPSKHIHVHLLSHKPDQVSTY</sequence>
<gene>
    <name evidence="1" type="primary">ORF56769</name>
</gene>
<dbReference type="AlphaFoldDB" id="A0A0B6ZBW2"/>
<reference evidence="1" key="1">
    <citation type="submission" date="2014-12" db="EMBL/GenBank/DDBJ databases">
        <title>Insight into the proteome of Arion vulgaris.</title>
        <authorList>
            <person name="Aradska J."/>
            <person name="Bulat T."/>
            <person name="Smidak R."/>
            <person name="Sarate P."/>
            <person name="Gangsoo J."/>
            <person name="Sialana F."/>
            <person name="Bilban M."/>
            <person name="Lubec G."/>
        </authorList>
    </citation>
    <scope>NUCLEOTIDE SEQUENCE</scope>
    <source>
        <tissue evidence="1">Skin</tissue>
    </source>
</reference>
<proteinExistence type="predicted"/>
<dbReference type="EMBL" id="HACG01019073">
    <property type="protein sequence ID" value="CEK65938.1"/>
    <property type="molecule type" value="Transcribed_RNA"/>
</dbReference>
<evidence type="ECO:0000313" key="1">
    <source>
        <dbReference type="EMBL" id="CEK65938.1"/>
    </source>
</evidence>
<protein>
    <submittedName>
        <fullName evidence="1">Uncharacterized protein</fullName>
    </submittedName>
</protein>
<name>A0A0B6ZBW2_9EUPU</name>
<accession>A0A0B6ZBW2</accession>
<feature type="non-terminal residue" evidence="1">
    <location>
        <position position="56"/>
    </location>
</feature>